<evidence type="ECO:0000256" key="6">
    <source>
        <dbReference type="ARBA" id="ARBA00023235"/>
    </source>
</evidence>
<proteinExistence type="inferred from homology"/>
<keyword evidence="2 10" id="KW-0547">Nucleotide-binding</keyword>
<keyword evidence="4 10" id="KW-0347">Helicase</keyword>
<dbReference type="GO" id="GO:0003677">
    <property type="term" value="F:DNA binding"/>
    <property type="evidence" value="ECO:0007669"/>
    <property type="project" value="InterPro"/>
</dbReference>
<gene>
    <name evidence="13" type="ORF">BECKLPF1236A_GA0070988_1000148</name>
    <name evidence="14" type="ORF">BECKLPF1236C_GA0070990_100013</name>
</gene>
<evidence type="ECO:0000256" key="3">
    <source>
        <dbReference type="ARBA" id="ARBA00022801"/>
    </source>
</evidence>
<dbReference type="GO" id="GO:0043138">
    <property type="term" value="F:3'-5' DNA helicase activity"/>
    <property type="evidence" value="ECO:0007669"/>
    <property type="project" value="UniProtKB-EC"/>
</dbReference>
<comment type="catalytic activity">
    <reaction evidence="7">
        <text>Couples ATP hydrolysis with the unwinding of duplex DNA by translocating in the 3'-5' direction.</text>
        <dbReference type="EC" id="5.6.2.4"/>
    </reaction>
</comment>
<dbReference type="PANTHER" id="PTHR11070">
    <property type="entry name" value="UVRD / RECB / PCRA DNA HELICASE FAMILY MEMBER"/>
    <property type="match status" value="1"/>
</dbReference>
<keyword evidence="5 10" id="KW-0067">ATP-binding</keyword>
<dbReference type="Gene3D" id="3.40.50.300">
    <property type="entry name" value="P-loop containing nucleotide triphosphate hydrolases"/>
    <property type="match status" value="2"/>
</dbReference>
<evidence type="ECO:0000313" key="13">
    <source>
        <dbReference type="EMBL" id="VFK06131.1"/>
    </source>
</evidence>
<dbReference type="Pfam" id="PF13361">
    <property type="entry name" value="UvrD_C"/>
    <property type="match status" value="1"/>
</dbReference>
<dbReference type="InterPro" id="IPR013986">
    <property type="entry name" value="DExx_box_DNA_helicase_dom_sf"/>
</dbReference>
<dbReference type="EMBL" id="CAADFM010000001">
    <property type="protein sequence ID" value="VFK06131.1"/>
    <property type="molecule type" value="Genomic_DNA"/>
</dbReference>
<feature type="domain" description="UvrD-like helicase C-terminal" evidence="12">
    <location>
        <begin position="290"/>
        <end position="547"/>
    </location>
</feature>
<evidence type="ECO:0000259" key="11">
    <source>
        <dbReference type="PROSITE" id="PS51198"/>
    </source>
</evidence>
<dbReference type="PROSITE" id="PS51217">
    <property type="entry name" value="UVRD_HELICASE_CTER"/>
    <property type="match status" value="1"/>
</dbReference>
<dbReference type="GO" id="GO:0016787">
    <property type="term" value="F:hydrolase activity"/>
    <property type="evidence" value="ECO:0007669"/>
    <property type="project" value="UniProtKB-UniRule"/>
</dbReference>
<dbReference type="SUPFAM" id="SSF52540">
    <property type="entry name" value="P-loop containing nucleoside triphosphate hydrolases"/>
    <property type="match status" value="1"/>
</dbReference>
<feature type="binding site" evidence="10">
    <location>
        <begin position="24"/>
        <end position="31"/>
    </location>
    <ligand>
        <name>ATP</name>
        <dbReference type="ChEBI" id="CHEBI:30616"/>
    </ligand>
</feature>
<evidence type="ECO:0000256" key="2">
    <source>
        <dbReference type="ARBA" id="ARBA00022741"/>
    </source>
</evidence>
<feature type="domain" description="UvrD-like helicase ATP-binding" evidence="11">
    <location>
        <begin position="1"/>
        <end position="289"/>
    </location>
</feature>
<dbReference type="AlphaFoldDB" id="A0A450VN04"/>
<evidence type="ECO:0000256" key="4">
    <source>
        <dbReference type="ARBA" id="ARBA00022806"/>
    </source>
</evidence>
<accession>A0A450VN04</accession>
<evidence type="ECO:0000313" key="14">
    <source>
        <dbReference type="EMBL" id="VFK22556.1"/>
    </source>
</evidence>
<dbReference type="CDD" id="cd17932">
    <property type="entry name" value="DEXQc_UvrD"/>
    <property type="match status" value="1"/>
</dbReference>
<evidence type="ECO:0000256" key="5">
    <source>
        <dbReference type="ARBA" id="ARBA00022840"/>
    </source>
</evidence>
<evidence type="ECO:0000256" key="10">
    <source>
        <dbReference type="PROSITE-ProRule" id="PRU00560"/>
    </source>
</evidence>
<dbReference type="GO" id="GO:0005524">
    <property type="term" value="F:ATP binding"/>
    <property type="evidence" value="ECO:0007669"/>
    <property type="project" value="UniProtKB-UniRule"/>
</dbReference>
<dbReference type="EMBL" id="CAADFP010000001">
    <property type="protein sequence ID" value="VFK22556.1"/>
    <property type="molecule type" value="Genomic_DNA"/>
</dbReference>
<keyword evidence="6" id="KW-0413">Isomerase</keyword>
<name>A0A450VN04_9GAMM</name>
<comment type="catalytic activity">
    <reaction evidence="9">
        <text>ATP + H2O = ADP + phosphate + H(+)</text>
        <dbReference type="Rhea" id="RHEA:13065"/>
        <dbReference type="ChEBI" id="CHEBI:15377"/>
        <dbReference type="ChEBI" id="CHEBI:15378"/>
        <dbReference type="ChEBI" id="CHEBI:30616"/>
        <dbReference type="ChEBI" id="CHEBI:43474"/>
        <dbReference type="ChEBI" id="CHEBI:456216"/>
        <dbReference type="EC" id="5.6.2.4"/>
    </reaction>
</comment>
<dbReference type="InterPro" id="IPR014016">
    <property type="entry name" value="UvrD-like_ATP-bd"/>
</dbReference>
<dbReference type="InterPro" id="IPR000212">
    <property type="entry name" value="DNA_helicase_UvrD/REP"/>
</dbReference>
<dbReference type="EC" id="5.6.2.4" evidence="8"/>
<evidence type="ECO:0000256" key="7">
    <source>
        <dbReference type="ARBA" id="ARBA00034617"/>
    </source>
</evidence>
<dbReference type="GO" id="GO:0000725">
    <property type="term" value="P:recombinational repair"/>
    <property type="evidence" value="ECO:0007669"/>
    <property type="project" value="TreeGrafter"/>
</dbReference>
<evidence type="ECO:0000256" key="8">
    <source>
        <dbReference type="ARBA" id="ARBA00034808"/>
    </source>
</evidence>
<dbReference type="Pfam" id="PF00580">
    <property type="entry name" value="UvrD-helicase"/>
    <property type="match status" value="1"/>
</dbReference>
<organism evidence="13">
    <name type="scientific">Candidatus Kentrum sp. LPFa</name>
    <dbReference type="NCBI Taxonomy" id="2126335"/>
    <lineage>
        <taxon>Bacteria</taxon>
        <taxon>Pseudomonadati</taxon>
        <taxon>Pseudomonadota</taxon>
        <taxon>Gammaproteobacteria</taxon>
        <taxon>Candidatus Kentrum</taxon>
    </lineage>
</organism>
<reference evidence="13" key="1">
    <citation type="submission" date="2019-02" db="EMBL/GenBank/DDBJ databases">
        <authorList>
            <person name="Gruber-Vodicka R. H."/>
            <person name="Seah K. B. B."/>
        </authorList>
    </citation>
    <scope>NUCLEOTIDE SEQUENCE</scope>
    <source>
        <strain evidence="13">BECK_S312</strain>
        <strain evidence="14">BECK_S426</strain>
    </source>
</reference>
<sequence>MELNEQQKNAVTYHGQAKNILVTAGAGCGKTRTLIARAIHLVRSGANASRILMMTFTNRAAREMKSRLRSELGAASTGIQVGTFHAFCLGIIRRIPKSFGVLGLTIIDTDDQNDLMGLVRGRYINKRDKEINKEFPRSATLIRYYSYSRNTCQEAKAYLSRHTDFSDHFIDLCARIFSEYQREKRNRGYLDYDDLLEYFTRSLKEKPALGKDIAKLFDEILVDEMQDTNPLQFDILKHFSSQGVGLFCVGDPAQSIYRFRGAEFRHVYEFDKIFGDTVTVPLSLNYRSYQEILDLSNWLLRCSPLGYPNQLEAHREKGGFLPTVCDFDGVQEEAGWIADKILARREEDIRFRDVMVLVRSGYDAKPIEAEFLRRDIPYYFIGGMSITKAAHVRDVLSLLRIVANPKDDLAWMRFLKLWPKIGEKTALRLINRFYEQADQRPIEALSKALGETHDAVRAYRRADAERDIPKSCISSAVESMVPFLKERYDKWNVRSQDLKLLVTVSEKYSAIGDFIDAFTLEPMTNTEVERLDGDDAVLLITVHSAKGTEAPLCFVANARPGRYPHSRSFGDIDSEEEERRILYVALTRAKDELFVTRSAEYRGGFYLGNSPAEGEEYFLSEIPDELVAREIHGYDDDAAGYSEGIDFLEDVY</sequence>
<protein>
    <recommendedName>
        <fullName evidence="8">DNA 3'-5' helicase</fullName>
        <ecNumber evidence="8">5.6.2.4</ecNumber>
    </recommendedName>
</protein>
<evidence type="ECO:0000256" key="1">
    <source>
        <dbReference type="ARBA" id="ARBA00009922"/>
    </source>
</evidence>
<dbReference type="Gene3D" id="1.10.486.10">
    <property type="entry name" value="PCRA, domain 4"/>
    <property type="match status" value="1"/>
</dbReference>
<dbReference type="PROSITE" id="PS51198">
    <property type="entry name" value="UVRD_HELICASE_ATP_BIND"/>
    <property type="match status" value="1"/>
</dbReference>
<dbReference type="InterPro" id="IPR014017">
    <property type="entry name" value="DNA_helicase_UvrD-like_C"/>
</dbReference>
<dbReference type="InterPro" id="IPR027417">
    <property type="entry name" value="P-loop_NTPase"/>
</dbReference>
<keyword evidence="3 10" id="KW-0378">Hydrolase</keyword>
<dbReference type="PANTHER" id="PTHR11070:SF3">
    <property type="entry name" value="DNA 3'-5' HELICASE"/>
    <property type="match status" value="1"/>
</dbReference>
<evidence type="ECO:0000259" key="12">
    <source>
        <dbReference type="PROSITE" id="PS51217"/>
    </source>
</evidence>
<comment type="similarity">
    <text evidence="1">Belongs to the helicase family. UvrD subfamily.</text>
</comment>
<dbReference type="Gene3D" id="1.10.10.160">
    <property type="match status" value="1"/>
</dbReference>
<evidence type="ECO:0000256" key="9">
    <source>
        <dbReference type="ARBA" id="ARBA00048988"/>
    </source>
</evidence>
<dbReference type="GO" id="GO:0005829">
    <property type="term" value="C:cytosol"/>
    <property type="evidence" value="ECO:0007669"/>
    <property type="project" value="TreeGrafter"/>
</dbReference>